<sequence length="154" mass="17231">MAQHSFDSVEALKAFVGQPPVQGEAIEVDQAMIDTFAGVTQDRQWIHVDPARAAVESPFKTTIAHGLLTLSLITGWYHRCFAFPNRKMALNYGFDKVRFTSPVPCGSRLVGSFQLAKVEDIRPGEARCFWTVKVQAEGAERPAMVADWLMQVRY</sequence>
<evidence type="ECO:0000259" key="1">
    <source>
        <dbReference type="Pfam" id="PF01575"/>
    </source>
</evidence>
<dbReference type="InterPro" id="IPR039375">
    <property type="entry name" value="NodN-like"/>
</dbReference>
<evidence type="ECO:0000313" key="3">
    <source>
        <dbReference type="Proteomes" id="UP000622707"/>
    </source>
</evidence>
<dbReference type="RefSeq" id="WP_201688736.1">
    <property type="nucleotide sequence ID" value="NZ_JAEQND010000004.1"/>
</dbReference>
<dbReference type="Proteomes" id="UP000622707">
    <property type="component" value="Unassembled WGS sequence"/>
</dbReference>
<dbReference type="InterPro" id="IPR029069">
    <property type="entry name" value="HotDog_dom_sf"/>
</dbReference>
<proteinExistence type="predicted"/>
<feature type="domain" description="MaoC-like" evidence="1">
    <location>
        <begin position="16"/>
        <end position="122"/>
    </location>
</feature>
<organism evidence="2 3">
    <name type="scientific">Ramlibacter alkalitolerans</name>
    <dbReference type="NCBI Taxonomy" id="2039631"/>
    <lineage>
        <taxon>Bacteria</taxon>
        <taxon>Pseudomonadati</taxon>
        <taxon>Pseudomonadota</taxon>
        <taxon>Betaproteobacteria</taxon>
        <taxon>Burkholderiales</taxon>
        <taxon>Comamonadaceae</taxon>
        <taxon>Ramlibacter</taxon>
    </lineage>
</organism>
<dbReference type="SUPFAM" id="SSF54637">
    <property type="entry name" value="Thioesterase/thiol ester dehydrase-isomerase"/>
    <property type="match status" value="1"/>
</dbReference>
<protein>
    <submittedName>
        <fullName evidence="2">MaoC family dehydratase</fullName>
    </submittedName>
</protein>
<dbReference type="CDD" id="cd03450">
    <property type="entry name" value="NodN"/>
    <property type="match status" value="1"/>
</dbReference>
<dbReference type="InterPro" id="IPR002539">
    <property type="entry name" value="MaoC-like_dom"/>
</dbReference>
<dbReference type="EMBL" id="JAEQND010000004">
    <property type="protein sequence ID" value="MBL0425291.1"/>
    <property type="molecule type" value="Genomic_DNA"/>
</dbReference>
<dbReference type="PANTHER" id="PTHR42993:SF1">
    <property type="entry name" value="MAOC-LIKE DEHYDRATASE DOMAIN-CONTAINING PROTEIN"/>
    <property type="match status" value="1"/>
</dbReference>
<name>A0ABS1JMD4_9BURK</name>
<comment type="caution">
    <text evidence="2">The sequence shown here is derived from an EMBL/GenBank/DDBJ whole genome shotgun (WGS) entry which is preliminary data.</text>
</comment>
<evidence type="ECO:0000313" key="2">
    <source>
        <dbReference type="EMBL" id="MBL0425291.1"/>
    </source>
</evidence>
<gene>
    <name evidence="2" type="ORF">JI746_09230</name>
</gene>
<reference evidence="2 3" key="1">
    <citation type="journal article" date="2017" name="Int. J. Syst. Evol. Microbiol.">
        <title>Ramlibacter alkalitolerans sp. nov., alkali-tolerant bacterium isolated from soil of ginseng.</title>
        <authorList>
            <person name="Lee D.H."/>
            <person name="Cha C.J."/>
        </authorList>
    </citation>
    <scope>NUCLEOTIDE SEQUENCE [LARGE SCALE GENOMIC DNA]</scope>
    <source>
        <strain evidence="2 3">KACC 19305</strain>
    </source>
</reference>
<dbReference type="PANTHER" id="PTHR42993">
    <property type="entry name" value="MAOC-LIKE DEHYDRATASE DOMAIN-CONTAINING PROTEIN"/>
    <property type="match status" value="1"/>
</dbReference>
<accession>A0ABS1JMD4</accession>
<keyword evidence="3" id="KW-1185">Reference proteome</keyword>
<dbReference type="Pfam" id="PF01575">
    <property type="entry name" value="MaoC_dehydratas"/>
    <property type="match status" value="1"/>
</dbReference>
<dbReference type="Gene3D" id="3.10.129.10">
    <property type="entry name" value="Hotdog Thioesterase"/>
    <property type="match status" value="1"/>
</dbReference>